<accession>A0ABR2QYD7</accession>
<protein>
    <submittedName>
        <fullName evidence="2">Uncharacterized protein</fullName>
    </submittedName>
</protein>
<sequence>MMMMMIVMVMSMMGLEAFKDSTDCMRDCNNSCGLKFWCNIECEWKCIRSASIDSLKFTARIPGPSPSPQPEVLEKMEELSMNL</sequence>
<reference evidence="2 3" key="1">
    <citation type="journal article" date="2024" name="G3 (Bethesda)">
        <title>Genome assembly of Hibiscus sabdariffa L. provides insights into metabolisms of medicinal natural products.</title>
        <authorList>
            <person name="Kim T."/>
        </authorList>
    </citation>
    <scope>NUCLEOTIDE SEQUENCE [LARGE SCALE GENOMIC DNA]</scope>
    <source>
        <strain evidence="2">TK-2024</strain>
        <tissue evidence="2">Old leaves</tissue>
    </source>
</reference>
<keyword evidence="3" id="KW-1185">Reference proteome</keyword>
<proteinExistence type="predicted"/>
<evidence type="ECO:0000313" key="2">
    <source>
        <dbReference type="EMBL" id="KAK9005681.1"/>
    </source>
</evidence>
<feature type="chain" id="PRO_5045990544" evidence="1">
    <location>
        <begin position="18"/>
        <end position="83"/>
    </location>
</feature>
<evidence type="ECO:0000256" key="1">
    <source>
        <dbReference type="SAM" id="SignalP"/>
    </source>
</evidence>
<organism evidence="2 3">
    <name type="scientific">Hibiscus sabdariffa</name>
    <name type="common">roselle</name>
    <dbReference type="NCBI Taxonomy" id="183260"/>
    <lineage>
        <taxon>Eukaryota</taxon>
        <taxon>Viridiplantae</taxon>
        <taxon>Streptophyta</taxon>
        <taxon>Embryophyta</taxon>
        <taxon>Tracheophyta</taxon>
        <taxon>Spermatophyta</taxon>
        <taxon>Magnoliopsida</taxon>
        <taxon>eudicotyledons</taxon>
        <taxon>Gunneridae</taxon>
        <taxon>Pentapetalae</taxon>
        <taxon>rosids</taxon>
        <taxon>malvids</taxon>
        <taxon>Malvales</taxon>
        <taxon>Malvaceae</taxon>
        <taxon>Malvoideae</taxon>
        <taxon>Hibiscus</taxon>
    </lineage>
</organism>
<gene>
    <name evidence="2" type="ORF">V6N11_043105</name>
</gene>
<evidence type="ECO:0000313" key="3">
    <source>
        <dbReference type="Proteomes" id="UP001396334"/>
    </source>
</evidence>
<feature type="signal peptide" evidence="1">
    <location>
        <begin position="1"/>
        <end position="17"/>
    </location>
</feature>
<name>A0ABR2QYD7_9ROSI</name>
<dbReference type="Proteomes" id="UP001396334">
    <property type="component" value="Unassembled WGS sequence"/>
</dbReference>
<keyword evidence="1" id="KW-0732">Signal</keyword>
<dbReference type="EMBL" id="JBBPBN010000030">
    <property type="protein sequence ID" value="KAK9005681.1"/>
    <property type="molecule type" value="Genomic_DNA"/>
</dbReference>
<comment type="caution">
    <text evidence="2">The sequence shown here is derived from an EMBL/GenBank/DDBJ whole genome shotgun (WGS) entry which is preliminary data.</text>
</comment>